<feature type="chain" id="PRO_5040911408" evidence="6">
    <location>
        <begin position="23"/>
        <end position="336"/>
    </location>
</feature>
<protein>
    <submittedName>
        <fullName evidence="7">Zinc ABC transporter substrate-binding protein</fullName>
    </submittedName>
</protein>
<accession>A0A9X3LKY6</accession>
<keyword evidence="4 6" id="KW-0732">Signal</keyword>
<dbReference type="GO" id="GO:0046872">
    <property type="term" value="F:metal ion binding"/>
    <property type="evidence" value="ECO:0007669"/>
    <property type="project" value="UniProtKB-KW"/>
</dbReference>
<evidence type="ECO:0000256" key="4">
    <source>
        <dbReference type="ARBA" id="ARBA00022729"/>
    </source>
</evidence>
<dbReference type="Pfam" id="PF01297">
    <property type="entry name" value="ZnuA"/>
    <property type="match status" value="1"/>
</dbReference>
<evidence type="ECO:0000313" key="8">
    <source>
        <dbReference type="Proteomes" id="UP001146469"/>
    </source>
</evidence>
<dbReference type="GO" id="GO:0030001">
    <property type="term" value="P:metal ion transport"/>
    <property type="evidence" value="ECO:0007669"/>
    <property type="project" value="InterPro"/>
</dbReference>
<feature type="signal peptide" evidence="6">
    <location>
        <begin position="1"/>
        <end position="22"/>
    </location>
</feature>
<evidence type="ECO:0000256" key="1">
    <source>
        <dbReference type="ARBA" id="ARBA00004196"/>
    </source>
</evidence>
<keyword evidence="3" id="KW-0479">Metal-binding</keyword>
<proteinExistence type="predicted"/>
<name>A0A9X3LKY6_9CORY</name>
<evidence type="ECO:0000256" key="5">
    <source>
        <dbReference type="SAM" id="MobiDB-lite"/>
    </source>
</evidence>
<dbReference type="Gene3D" id="3.40.50.1980">
    <property type="entry name" value="Nitrogenase molybdenum iron protein domain"/>
    <property type="match status" value="3"/>
</dbReference>
<feature type="region of interest" description="Disordered" evidence="5">
    <location>
        <begin position="118"/>
        <end position="176"/>
    </location>
</feature>
<dbReference type="InterPro" id="IPR006127">
    <property type="entry name" value="ZnuA-like"/>
</dbReference>
<dbReference type="PANTHER" id="PTHR42953">
    <property type="entry name" value="HIGH-AFFINITY ZINC UPTAKE SYSTEM PROTEIN ZNUA-RELATED"/>
    <property type="match status" value="1"/>
</dbReference>
<reference evidence="7" key="1">
    <citation type="submission" date="2022-02" db="EMBL/GenBank/DDBJ databases">
        <title>Corynebacterium sp. from urogenital microbiome.</title>
        <authorList>
            <person name="Cappelli E.A."/>
            <person name="Ribeiro T.G."/>
            <person name="Peixe L."/>
        </authorList>
    </citation>
    <scope>NUCLEOTIDE SEQUENCE</scope>
    <source>
        <strain evidence="7">C8Ua_174</strain>
    </source>
</reference>
<dbReference type="PANTHER" id="PTHR42953:SF1">
    <property type="entry name" value="METAL-BINDING PROTEIN HI_0362-RELATED"/>
    <property type="match status" value="1"/>
</dbReference>
<comment type="subcellular location">
    <subcellularLocation>
        <location evidence="1">Cell envelope</location>
    </subcellularLocation>
</comment>
<dbReference type="AlphaFoldDB" id="A0A9X3LKY6"/>
<keyword evidence="8" id="KW-1185">Reference proteome</keyword>
<sequence length="336" mass="36234">MVANIAAVFSITTLALGVTACAGGSEDPAADGDEIKLVASTSIWGSIAEDITEGNDDVEVTTILSSKDDDPHEYEATARDIAAVKDADIVVANGAGYDNWLTDNVEEGTPLVTAQPLAEAHHHGDEGHEHGAEGHDHGHDHEHGEDAEHDEHEGHDHEHGDEHDHEGHDHGGANPHVWFDLDVVSEFEQKLSAELHKLNSDIPESNEDVTKKTDELKQRIEKLSGKNVILTESVAAELVDDSELKDVTPEGFAHSVNNESEPSAADLATTRQLITDKKADILITNEQSETPAAEQLTDAAKEAGIKVVNVNETPDEGQDYFEYADALIKQLEDATK</sequence>
<dbReference type="SUPFAM" id="SSF53807">
    <property type="entry name" value="Helical backbone' metal receptor"/>
    <property type="match status" value="1"/>
</dbReference>
<dbReference type="GO" id="GO:0030313">
    <property type="term" value="C:cell envelope"/>
    <property type="evidence" value="ECO:0007669"/>
    <property type="project" value="UniProtKB-SubCell"/>
</dbReference>
<organism evidence="7 8">
    <name type="scientific">Corynebacterium evansiae</name>
    <dbReference type="NCBI Taxonomy" id="2913499"/>
    <lineage>
        <taxon>Bacteria</taxon>
        <taxon>Bacillati</taxon>
        <taxon>Actinomycetota</taxon>
        <taxon>Actinomycetes</taxon>
        <taxon>Mycobacteriales</taxon>
        <taxon>Corynebacteriaceae</taxon>
        <taxon>Corynebacterium</taxon>
    </lineage>
</organism>
<evidence type="ECO:0000256" key="6">
    <source>
        <dbReference type="SAM" id="SignalP"/>
    </source>
</evidence>
<feature type="compositionally biased region" description="Basic and acidic residues" evidence="5">
    <location>
        <begin position="119"/>
        <end position="171"/>
    </location>
</feature>
<comment type="caution">
    <text evidence="7">The sequence shown here is derived from an EMBL/GenBank/DDBJ whole genome shotgun (WGS) entry which is preliminary data.</text>
</comment>
<dbReference type="Proteomes" id="UP001146469">
    <property type="component" value="Unassembled WGS sequence"/>
</dbReference>
<evidence type="ECO:0000256" key="3">
    <source>
        <dbReference type="ARBA" id="ARBA00022723"/>
    </source>
</evidence>
<evidence type="ECO:0000256" key="2">
    <source>
        <dbReference type="ARBA" id="ARBA00022448"/>
    </source>
</evidence>
<dbReference type="EMBL" id="JAKMUT010000005">
    <property type="protein sequence ID" value="MCZ9289845.1"/>
    <property type="molecule type" value="Genomic_DNA"/>
</dbReference>
<dbReference type="InterPro" id="IPR050492">
    <property type="entry name" value="Bact_metal-bind_prot9"/>
</dbReference>
<keyword evidence="2" id="KW-0813">Transport</keyword>
<gene>
    <name evidence="7" type="ORF">L8V00_06480</name>
</gene>
<dbReference type="RefSeq" id="WP_239388512.1">
    <property type="nucleotide sequence ID" value="NZ_JAKMUT010000005.1"/>
</dbReference>
<evidence type="ECO:0000313" key="7">
    <source>
        <dbReference type="EMBL" id="MCZ9289845.1"/>
    </source>
</evidence>